<feature type="transmembrane region" description="Helical" evidence="1">
    <location>
        <begin position="70"/>
        <end position="91"/>
    </location>
</feature>
<evidence type="ECO:0000256" key="1">
    <source>
        <dbReference type="SAM" id="Phobius"/>
    </source>
</evidence>
<sequence length="300" mass="33033">MTAVPVLERRYRRLLLAYPRGYRRDHGDELLDVLMESTSPELTRPPLKEVAGLLAGGVRARMLRQARRRLWPEAVHLAITAVAVAGFATLLPYVGVIPFWVALSAAGTLAVVRGWVWAALPLTLATGVKAVAIAGGWQFAELTMIPVEPTAFTDGHLFYRSSPLAVGLGYAMVIFGLVAVAAWRRVRPRSWWWLAAALPLAWAEGGWLLEESTIPLSASRVALEFGVFGLAAVAAFVTRDLRWTVASTLYLVFVTVDLWLPRFEVEYGPVAQKDLTYWAVLVVLTGCTGIATLRHKRQSD</sequence>
<dbReference type="EMBL" id="BAAAHQ010000044">
    <property type="protein sequence ID" value="GAA0949362.1"/>
    <property type="molecule type" value="Genomic_DNA"/>
</dbReference>
<proteinExistence type="predicted"/>
<feature type="transmembrane region" description="Helical" evidence="1">
    <location>
        <begin position="97"/>
        <end position="115"/>
    </location>
</feature>
<organism evidence="2 3">
    <name type="scientific">Nonomuraea longicatena</name>
    <dbReference type="NCBI Taxonomy" id="83682"/>
    <lineage>
        <taxon>Bacteria</taxon>
        <taxon>Bacillati</taxon>
        <taxon>Actinomycetota</taxon>
        <taxon>Actinomycetes</taxon>
        <taxon>Streptosporangiales</taxon>
        <taxon>Streptosporangiaceae</taxon>
        <taxon>Nonomuraea</taxon>
    </lineage>
</organism>
<gene>
    <name evidence="2" type="ORF">GCM10009560_67590</name>
</gene>
<feature type="transmembrane region" description="Helical" evidence="1">
    <location>
        <begin position="164"/>
        <end position="183"/>
    </location>
</feature>
<dbReference type="Proteomes" id="UP001501578">
    <property type="component" value="Unassembled WGS sequence"/>
</dbReference>
<name>A0ABN1QYR9_9ACTN</name>
<keyword evidence="1" id="KW-0812">Transmembrane</keyword>
<feature type="transmembrane region" description="Helical" evidence="1">
    <location>
        <begin position="245"/>
        <end position="263"/>
    </location>
</feature>
<evidence type="ECO:0000313" key="2">
    <source>
        <dbReference type="EMBL" id="GAA0949362.1"/>
    </source>
</evidence>
<feature type="transmembrane region" description="Helical" evidence="1">
    <location>
        <begin position="122"/>
        <end position="140"/>
    </location>
</feature>
<feature type="transmembrane region" description="Helical" evidence="1">
    <location>
        <begin position="221"/>
        <end position="238"/>
    </location>
</feature>
<feature type="transmembrane region" description="Helical" evidence="1">
    <location>
        <begin position="190"/>
        <end position="209"/>
    </location>
</feature>
<dbReference type="RefSeq" id="WP_343954301.1">
    <property type="nucleotide sequence ID" value="NZ_BAAAHQ010000044.1"/>
</dbReference>
<reference evidence="2 3" key="1">
    <citation type="journal article" date="2019" name="Int. J. Syst. Evol. Microbiol.">
        <title>The Global Catalogue of Microorganisms (GCM) 10K type strain sequencing project: providing services to taxonomists for standard genome sequencing and annotation.</title>
        <authorList>
            <consortium name="The Broad Institute Genomics Platform"/>
            <consortium name="The Broad Institute Genome Sequencing Center for Infectious Disease"/>
            <person name="Wu L."/>
            <person name="Ma J."/>
        </authorList>
    </citation>
    <scope>NUCLEOTIDE SEQUENCE [LARGE SCALE GENOMIC DNA]</scope>
    <source>
        <strain evidence="2 3">JCM 11136</strain>
    </source>
</reference>
<feature type="transmembrane region" description="Helical" evidence="1">
    <location>
        <begin position="275"/>
        <end position="293"/>
    </location>
</feature>
<keyword evidence="1" id="KW-0472">Membrane</keyword>
<keyword evidence="1" id="KW-1133">Transmembrane helix</keyword>
<accession>A0ABN1QYR9</accession>
<evidence type="ECO:0000313" key="3">
    <source>
        <dbReference type="Proteomes" id="UP001501578"/>
    </source>
</evidence>
<protein>
    <submittedName>
        <fullName evidence="2">Uncharacterized protein</fullName>
    </submittedName>
</protein>
<comment type="caution">
    <text evidence="2">The sequence shown here is derived from an EMBL/GenBank/DDBJ whole genome shotgun (WGS) entry which is preliminary data.</text>
</comment>
<keyword evidence="3" id="KW-1185">Reference proteome</keyword>